<evidence type="ECO:0000313" key="2">
    <source>
        <dbReference type="EMBL" id="GAI69723.1"/>
    </source>
</evidence>
<comment type="caution">
    <text evidence="2">The sequence shown here is derived from an EMBL/GenBank/DDBJ whole genome shotgun (WGS) entry which is preliminary data.</text>
</comment>
<protein>
    <submittedName>
        <fullName evidence="2">Uncharacterized protein</fullName>
    </submittedName>
</protein>
<feature type="region of interest" description="Disordered" evidence="1">
    <location>
        <begin position="77"/>
        <end position="105"/>
    </location>
</feature>
<gene>
    <name evidence="2" type="ORF">S12H4_03021</name>
</gene>
<sequence length="204" mass="22585">MKGGVTKRIEDTIKALEQGQLKKALYLTETDGELHGFVEKAARACLANKDNKEACAVAIKEAKEKVQDTITLPIDDTSLEGVEEYLSPEKQPEESKEAEPTSEKTDEELFEECEVCHVAVAASRFAEICTEHPEGAGASCKLISAKLEDETTEPTDWIKTMVKTAEQAQGEAKEEMVAAVSELTEYLERRNSPFLKELDKEESD</sequence>
<reference evidence="2" key="1">
    <citation type="journal article" date="2014" name="Front. Microbiol.">
        <title>High frequency of phylogenetically diverse reductive dehalogenase-homologous genes in deep subseafloor sedimentary metagenomes.</title>
        <authorList>
            <person name="Kawai M."/>
            <person name="Futagami T."/>
            <person name="Toyoda A."/>
            <person name="Takaki Y."/>
            <person name="Nishi S."/>
            <person name="Hori S."/>
            <person name="Arai W."/>
            <person name="Tsubouchi T."/>
            <person name="Morono Y."/>
            <person name="Uchiyama I."/>
            <person name="Ito T."/>
            <person name="Fujiyama A."/>
            <person name="Inagaki F."/>
            <person name="Takami H."/>
        </authorList>
    </citation>
    <scope>NUCLEOTIDE SEQUENCE</scope>
    <source>
        <strain evidence="2">Expedition CK06-06</strain>
    </source>
</reference>
<organism evidence="2">
    <name type="scientific">marine sediment metagenome</name>
    <dbReference type="NCBI Taxonomy" id="412755"/>
    <lineage>
        <taxon>unclassified sequences</taxon>
        <taxon>metagenomes</taxon>
        <taxon>ecological metagenomes</taxon>
    </lineage>
</organism>
<proteinExistence type="predicted"/>
<accession>X1QN98</accession>
<evidence type="ECO:0000256" key="1">
    <source>
        <dbReference type="SAM" id="MobiDB-lite"/>
    </source>
</evidence>
<feature type="compositionally biased region" description="Basic and acidic residues" evidence="1">
    <location>
        <begin position="90"/>
        <end position="104"/>
    </location>
</feature>
<dbReference type="AlphaFoldDB" id="X1QN98"/>
<dbReference type="EMBL" id="BARW01000807">
    <property type="protein sequence ID" value="GAI69723.1"/>
    <property type="molecule type" value="Genomic_DNA"/>
</dbReference>
<name>X1QN98_9ZZZZ</name>